<protein>
    <submittedName>
        <fullName evidence="2">9375_t:CDS:1</fullName>
    </submittedName>
</protein>
<evidence type="ECO:0000256" key="1">
    <source>
        <dbReference type="SAM" id="MobiDB-lite"/>
    </source>
</evidence>
<evidence type="ECO:0000313" key="2">
    <source>
        <dbReference type="EMBL" id="CAG8691345.1"/>
    </source>
</evidence>
<sequence length="188" mass="21667">ILEFPCSTNLVVTVAEGITTFGNILKSRCVAVSKYIMDIQLEKLTKEVSVSAPNNIEYIARSLTIKDLDKITNSELIAYGRFCTALSKAECRRIEEGQIENKEEIKKRSNKMEEIMKTEEEEDMQIGELRKRRQEEEPEKKIESKERNIKESIQQTKSEREGDEPEESIVISGPDASSYDWLKEKEIE</sequence>
<reference evidence="2" key="1">
    <citation type="submission" date="2021-06" db="EMBL/GenBank/DDBJ databases">
        <authorList>
            <person name="Kallberg Y."/>
            <person name="Tangrot J."/>
            <person name="Rosling A."/>
        </authorList>
    </citation>
    <scope>NUCLEOTIDE SEQUENCE</scope>
    <source>
        <strain evidence="2">FL130A</strain>
    </source>
</reference>
<evidence type="ECO:0000313" key="3">
    <source>
        <dbReference type="Proteomes" id="UP000789508"/>
    </source>
</evidence>
<keyword evidence="3" id="KW-1185">Reference proteome</keyword>
<feature type="region of interest" description="Disordered" evidence="1">
    <location>
        <begin position="113"/>
        <end position="188"/>
    </location>
</feature>
<gene>
    <name evidence="2" type="ORF">ALEPTO_LOCUS11217</name>
</gene>
<name>A0A9N9ES46_9GLOM</name>
<dbReference type="Proteomes" id="UP000789508">
    <property type="component" value="Unassembled WGS sequence"/>
</dbReference>
<proteinExistence type="predicted"/>
<accession>A0A9N9ES46</accession>
<dbReference type="EMBL" id="CAJVPS010016825">
    <property type="protein sequence ID" value="CAG8691345.1"/>
    <property type="molecule type" value="Genomic_DNA"/>
</dbReference>
<feature type="non-terminal residue" evidence="2">
    <location>
        <position position="1"/>
    </location>
</feature>
<feature type="compositionally biased region" description="Basic and acidic residues" evidence="1">
    <location>
        <begin position="133"/>
        <end position="150"/>
    </location>
</feature>
<dbReference type="AlphaFoldDB" id="A0A9N9ES46"/>
<organism evidence="2 3">
    <name type="scientific">Ambispora leptoticha</name>
    <dbReference type="NCBI Taxonomy" id="144679"/>
    <lineage>
        <taxon>Eukaryota</taxon>
        <taxon>Fungi</taxon>
        <taxon>Fungi incertae sedis</taxon>
        <taxon>Mucoromycota</taxon>
        <taxon>Glomeromycotina</taxon>
        <taxon>Glomeromycetes</taxon>
        <taxon>Archaeosporales</taxon>
        <taxon>Ambisporaceae</taxon>
        <taxon>Ambispora</taxon>
    </lineage>
</organism>
<feature type="non-terminal residue" evidence="2">
    <location>
        <position position="188"/>
    </location>
</feature>
<comment type="caution">
    <text evidence="2">The sequence shown here is derived from an EMBL/GenBank/DDBJ whole genome shotgun (WGS) entry which is preliminary data.</text>
</comment>